<dbReference type="CDD" id="cd05403">
    <property type="entry name" value="NT_KNTase_like"/>
    <property type="match status" value="1"/>
</dbReference>
<protein>
    <submittedName>
        <fullName evidence="2">Nucleotidyltransferase domain-containing protein</fullName>
    </submittedName>
</protein>
<organism evidence="2 3">
    <name type="scientific">Candidatus Borkfalkia avicola</name>
    <dbReference type="NCBI Taxonomy" id="2838503"/>
    <lineage>
        <taxon>Bacteria</taxon>
        <taxon>Bacillati</taxon>
        <taxon>Bacillota</taxon>
        <taxon>Clostridia</taxon>
        <taxon>Christensenellales</taxon>
        <taxon>Christensenellaceae</taxon>
        <taxon>Candidatus Borkfalkia</taxon>
    </lineage>
</organism>
<evidence type="ECO:0000313" key="2">
    <source>
        <dbReference type="EMBL" id="HIZ08993.1"/>
    </source>
</evidence>
<dbReference type="EMBL" id="DXCF01000003">
    <property type="protein sequence ID" value="HIZ08993.1"/>
    <property type="molecule type" value="Genomic_DNA"/>
</dbReference>
<dbReference type="InterPro" id="IPR043519">
    <property type="entry name" value="NT_sf"/>
</dbReference>
<dbReference type="Proteomes" id="UP000824025">
    <property type="component" value="Unassembled WGS sequence"/>
</dbReference>
<accession>A0A9D2D5I8</accession>
<gene>
    <name evidence="2" type="ORF">H9726_00765</name>
</gene>
<sequence length="264" mass="30028">MYAHHQRSIQNLKGYYEGQEGVIAAVLDGSVVKGTARPDSDIDAIVVVTEEKFAKLKEEGRMTELVFGHCTYEGGYFDIKYKTKALLEEAAERASEPTRNAYVKARVLFSSDPDIAPLVSRIAAYPEKERAKKILCFQANLELNRGYFLNCVPAGNAYMRAHLAQEIVYSVYRLILAENRVLFPCNRRLEEAVSGCVRRPENILALGAAFLKEISKENCDAFVSAFLQTTELNMDVPMNEILSAYTLYYEDWWRENVLPFPNEW</sequence>
<dbReference type="Pfam" id="PF01909">
    <property type="entry name" value="NTP_transf_2"/>
    <property type="match status" value="1"/>
</dbReference>
<reference evidence="2" key="2">
    <citation type="submission" date="2021-04" db="EMBL/GenBank/DDBJ databases">
        <authorList>
            <person name="Gilroy R."/>
        </authorList>
    </citation>
    <scope>NUCLEOTIDE SEQUENCE</scope>
    <source>
        <strain evidence="2">CHK192-19661</strain>
    </source>
</reference>
<proteinExistence type="predicted"/>
<dbReference type="SUPFAM" id="SSF81301">
    <property type="entry name" value="Nucleotidyltransferase"/>
    <property type="match status" value="1"/>
</dbReference>
<reference evidence="2" key="1">
    <citation type="journal article" date="2021" name="PeerJ">
        <title>Extensive microbial diversity within the chicken gut microbiome revealed by metagenomics and culture.</title>
        <authorList>
            <person name="Gilroy R."/>
            <person name="Ravi A."/>
            <person name="Getino M."/>
            <person name="Pursley I."/>
            <person name="Horton D.L."/>
            <person name="Alikhan N.F."/>
            <person name="Baker D."/>
            <person name="Gharbi K."/>
            <person name="Hall N."/>
            <person name="Watson M."/>
            <person name="Adriaenssens E.M."/>
            <person name="Foster-Nyarko E."/>
            <person name="Jarju S."/>
            <person name="Secka A."/>
            <person name="Antonio M."/>
            <person name="Oren A."/>
            <person name="Chaudhuri R.R."/>
            <person name="La Ragione R."/>
            <person name="Hildebrand F."/>
            <person name="Pallen M.J."/>
        </authorList>
    </citation>
    <scope>NUCLEOTIDE SEQUENCE</scope>
    <source>
        <strain evidence="2">CHK192-19661</strain>
    </source>
</reference>
<dbReference type="Gene3D" id="3.30.460.10">
    <property type="entry name" value="Beta Polymerase, domain 2"/>
    <property type="match status" value="1"/>
</dbReference>
<name>A0A9D2D5I8_9FIRM</name>
<evidence type="ECO:0000313" key="3">
    <source>
        <dbReference type="Proteomes" id="UP000824025"/>
    </source>
</evidence>
<comment type="caution">
    <text evidence="2">The sequence shown here is derived from an EMBL/GenBank/DDBJ whole genome shotgun (WGS) entry which is preliminary data.</text>
</comment>
<feature type="domain" description="Polymerase nucleotidyl transferase" evidence="1">
    <location>
        <begin position="21"/>
        <end position="58"/>
    </location>
</feature>
<dbReference type="InterPro" id="IPR002934">
    <property type="entry name" value="Polymerase_NTP_transf_dom"/>
</dbReference>
<dbReference type="AlphaFoldDB" id="A0A9D2D5I8"/>
<evidence type="ECO:0000259" key="1">
    <source>
        <dbReference type="Pfam" id="PF01909"/>
    </source>
</evidence>
<dbReference type="GO" id="GO:0016779">
    <property type="term" value="F:nucleotidyltransferase activity"/>
    <property type="evidence" value="ECO:0007669"/>
    <property type="project" value="InterPro"/>
</dbReference>